<evidence type="ECO:0000259" key="5">
    <source>
        <dbReference type="Pfam" id="PF01343"/>
    </source>
</evidence>
<evidence type="ECO:0000256" key="2">
    <source>
        <dbReference type="ARBA" id="ARBA00022670"/>
    </source>
</evidence>
<dbReference type="PANTHER" id="PTHR42987:SF7">
    <property type="entry name" value="SIGNAL PEPTIDE PEPTIDASE SPPA-RELATED"/>
    <property type="match status" value="1"/>
</dbReference>
<dbReference type="GO" id="GO:0006508">
    <property type="term" value="P:proteolysis"/>
    <property type="evidence" value="ECO:0007669"/>
    <property type="project" value="UniProtKB-KW"/>
</dbReference>
<reference evidence="6 7" key="1">
    <citation type="journal article" date="2011" name="Stand. Genomic Sci.">
        <title>Complete genome sequence of the acetate-degrading sulfate reducer Desulfobacca acetoxidans type strain (ASRB2).</title>
        <authorList>
            <person name="Goker M."/>
            <person name="Teshima H."/>
            <person name="Lapidus A."/>
            <person name="Nolan M."/>
            <person name="Lucas S."/>
            <person name="Hammon N."/>
            <person name="Deshpande S."/>
            <person name="Cheng J.F."/>
            <person name="Tapia R."/>
            <person name="Han C."/>
            <person name="Goodwin L."/>
            <person name="Pitluck S."/>
            <person name="Huntemann M."/>
            <person name="Liolios K."/>
            <person name="Ivanova N."/>
            <person name="Pagani I."/>
            <person name="Mavromatis K."/>
            <person name="Ovchinikova G."/>
            <person name="Pati A."/>
            <person name="Chen A."/>
            <person name="Palaniappan K."/>
            <person name="Land M."/>
            <person name="Hauser L."/>
            <person name="Brambilla E.M."/>
            <person name="Rohde M."/>
            <person name="Spring S."/>
            <person name="Detter J.C."/>
            <person name="Woyke T."/>
            <person name="Bristow J."/>
            <person name="Eisen J.A."/>
            <person name="Markowitz V."/>
            <person name="Hugenholtz P."/>
            <person name="Kyrpides N.C."/>
            <person name="Klenk H.P."/>
        </authorList>
    </citation>
    <scope>NUCLEOTIDE SEQUENCE [LARGE SCALE GENOMIC DNA]</scope>
    <source>
        <strain evidence="7">ATCC 700848 / DSM 11109 / ASRB2</strain>
    </source>
</reference>
<dbReference type="InterPro" id="IPR002142">
    <property type="entry name" value="Peptidase_S49"/>
</dbReference>
<name>F2NGL7_DESAR</name>
<dbReference type="GO" id="GO:0004252">
    <property type="term" value="F:serine-type endopeptidase activity"/>
    <property type="evidence" value="ECO:0007669"/>
    <property type="project" value="InterPro"/>
</dbReference>
<sequence>MAKRSLISVFLLLGAVILFFIGVALLVLPLAGDSLPLAKGDRVGVVEVSGLIRDAKTTLNHLKKFRENNRIRAIVVRVNSPGGAVGPSQEILEEVIRTREKKKVVASLGTVAASGGYYIVSGADIIMANPGTLTGSIGVIMNFTNVEQLLSKIGLELFNLKAGKYKDVGSPLRPMTPVEKEYIQGLLDNVHEQFIRDVAHGRRMLVHKVREVGDGRIFTGEEGKNLGLVDALGNLPDAIDLAGRLGGIKGKVEAVYPPKEKLSLFGLLFGDDPEEILARWQAESNPVPAYLYAPGIR</sequence>
<keyword evidence="4" id="KW-0720">Serine protease</keyword>
<evidence type="ECO:0000313" key="6">
    <source>
        <dbReference type="EMBL" id="AEB07924.1"/>
    </source>
</evidence>
<dbReference type="AlphaFoldDB" id="F2NGL7"/>
<dbReference type="GO" id="GO:0004176">
    <property type="term" value="F:ATP-dependent peptidase activity"/>
    <property type="evidence" value="ECO:0007669"/>
    <property type="project" value="InterPro"/>
</dbReference>
<dbReference type="eggNOG" id="COG0616">
    <property type="taxonomic scope" value="Bacteria"/>
</dbReference>
<evidence type="ECO:0000256" key="3">
    <source>
        <dbReference type="ARBA" id="ARBA00022801"/>
    </source>
</evidence>
<protein>
    <submittedName>
        <fullName evidence="6">Signal peptide peptidase SppA, 36K type</fullName>
    </submittedName>
</protein>
<evidence type="ECO:0000256" key="4">
    <source>
        <dbReference type="ARBA" id="ARBA00022825"/>
    </source>
</evidence>
<dbReference type="InterPro" id="IPR047272">
    <property type="entry name" value="S49_SppA_C"/>
</dbReference>
<evidence type="ECO:0000313" key="7">
    <source>
        <dbReference type="Proteomes" id="UP000000483"/>
    </source>
</evidence>
<proteinExistence type="inferred from homology"/>
<keyword evidence="7" id="KW-1185">Reference proteome</keyword>
<dbReference type="STRING" id="880072.Desac_0025"/>
<dbReference type="HOGENOM" id="CLU_046540_0_0_7"/>
<dbReference type="InterPro" id="IPR029045">
    <property type="entry name" value="ClpP/crotonase-like_dom_sf"/>
</dbReference>
<dbReference type="PRINTS" id="PR00127">
    <property type="entry name" value="CLPPROTEASEP"/>
</dbReference>
<dbReference type="Pfam" id="PF01343">
    <property type="entry name" value="Peptidase_S49"/>
    <property type="match status" value="1"/>
</dbReference>
<evidence type="ECO:0000256" key="1">
    <source>
        <dbReference type="ARBA" id="ARBA00008683"/>
    </source>
</evidence>
<dbReference type="CDD" id="cd07023">
    <property type="entry name" value="S49_Sppa_N_C"/>
    <property type="match status" value="1"/>
</dbReference>
<dbReference type="NCBIfam" id="TIGR00706">
    <property type="entry name" value="SppA_dom"/>
    <property type="match status" value="1"/>
</dbReference>
<dbReference type="Gene3D" id="6.20.330.10">
    <property type="match status" value="1"/>
</dbReference>
<reference evidence="7" key="2">
    <citation type="submission" date="2011-03" db="EMBL/GenBank/DDBJ databases">
        <title>The complete genome of Desulfobacca acetoxidans DSM 11109.</title>
        <authorList>
            <consortium name="US DOE Joint Genome Institute (JGI-PGF)"/>
            <person name="Lucas S."/>
            <person name="Copeland A."/>
            <person name="Lapidus A."/>
            <person name="Bruce D."/>
            <person name="Goodwin L."/>
            <person name="Pitluck S."/>
            <person name="Peters L."/>
            <person name="Kyrpides N."/>
            <person name="Mavromatis K."/>
            <person name="Ivanova N."/>
            <person name="Ovchinnikova G."/>
            <person name="Teshima H."/>
            <person name="Detter J.C."/>
            <person name="Han C."/>
            <person name="Land M."/>
            <person name="Hauser L."/>
            <person name="Markowitz V."/>
            <person name="Cheng J.-F."/>
            <person name="Hugenholtz P."/>
            <person name="Woyke T."/>
            <person name="Wu D."/>
            <person name="Spring S."/>
            <person name="Schueler E."/>
            <person name="Brambilla E."/>
            <person name="Klenk H.-P."/>
            <person name="Eisen J.A."/>
        </authorList>
    </citation>
    <scope>NUCLEOTIDE SEQUENCE [LARGE SCALE GENOMIC DNA]</scope>
    <source>
        <strain evidence="7">ATCC 700848 / DSM 11109 / ASRB2</strain>
    </source>
</reference>
<dbReference type="OrthoDB" id="9764363at2"/>
<dbReference type="RefSeq" id="WP_013705039.1">
    <property type="nucleotide sequence ID" value="NC_015388.1"/>
</dbReference>
<gene>
    <name evidence="6" type="ordered locus">Desac_0025</name>
</gene>
<dbReference type="Gene3D" id="3.90.226.10">
    <property type="entry name" value="2-enoyl-CoA Hydratase, Chain A, domain 1"/>
    <property type="match status" value="1"/>
</dbReference>
<dbReference type="PANTHER" id="PTHR42987">
    <property type="entry name" value="PEPTIDASE S49"/>
    <property type="match status" value="1"/>
</dbReference>
<dbReference type="InterPro" id="IPR004635">
    <property type="entry name" value="Pept_S49_SppA"/>
</dbReference>
<organism evidence="6 7">
    <name type="scientific">Desulfobacca acetoxidans (strain ATCC 700848 / DSM 11109 / ASRB2)</name>
    <dbReference type="NCBI Taxonomy" id="880072"/>
    <lineage>
        <taxon>Bacteria</taxon>
        <taxon>Pseudomonadati</taxon>
        <taxon>Thermodesulfobacteriota</taxon>
        <taxon>Desulfobaccia</taxon>
        <taxon>Desulfobaccales</taxon>
        <taxon>Desulfobaccaceae</taxon>
        <taxon>Desulfobacca</taxon>
    </lineage>
</organism>
<dbReference type="InterPro" id="IPR001907">
    <property type="entry name" value="ClpP"/>
</dbReference>
<dbReference type="SUPFAM" id="SSF52096">
    <property type="entry name" value="ClpP/crotonase"/>
    <property type="match status" value="1"/>
</dbReference>
<dbReference type="EMBL" id="CP002629">
    <property type="protein sequence ID" value="AEB07924.1"/>
    <property type="molecule type" value="Genomic_DNA"/>
</dbReference>
<keyword evidence="3" id="KW-0378">Hydrolase</keyword>
<dbReference type="Proteomes" id="UP000000483">
    <property type="component" value="Chromosome"/>
</dbReference>
<comment type="similarity">
    <text evidence="1">Belongs to the peptidase S49 family.</text>
</comment>
<feature type="domain" description="Peptidase S49" evidence="5">
    <location>
        <begin position="99"/>
        <end position="243"/>
    </location>
</feature>
<dbReference type="KEGG" id="dao:Desac_0025"/>
<accession>F2NGL7</accession>
<keyword evidence="2" id="KW-0645">Protease</keyword>